<evidence type="ECO:0000256" key="1">
    <source>
        <dbReference type="ARBA" id="ARBA00023125"/>
    </source>
</evidence>
<dbReference type="PROSITE" id="PS50118">
    <property type="entry name" value="HMG_BOX_2"/>
    <property type="match status" value="2"/>
</dbReference>
<evidence type="ECO:0000313" key="5">
    <source>
        <dbReference type="Proteomes" id="UP000093000"/>
    </source>
</evidence>
<dbReference type="InterPro" id="IPR009071">
    <property type="entry name" value="HMG_box_dom"/>
</dbReference>
<dbReference type="CDD" id="cd00084">
    <property type="entry name" value="HMG-box_SF"/>
    <property type="match status" value="1"/>
</dbReference>
<dbReference type="Pfam" id="PF00505">
    <property type="entry name" value="HMG_box"/>
    <property type="match status" value="2"/>
</dbReference>
<feature type="DNA-binding region" description="HMG box" evidence="2">
    <location>
        <begin position="133"/>
        <end position="201"/>
    </location>
</feature>
<dbReference type="Proteomes" id="UP000093000">
    <property type="component" value="Unassembled WGS sequence"/>
</dbReference>
<evidence type="ECO:0000259" key="3">
    <source>
        <dbReference type="PROSITE" id="PS50118"/>
    </source>
</evidence>
<dbReference type="InterPro" id="IPR036910">
    <property type="entry name" value="HMG_box_dom_sf"/>
</dbReference>
<feature type="domain" description="HMG box" evidence="3">
    <location>
        <begin position="36"/>
        <end position="104"/>
    </location>
</feature>
<dbReference type="Gene3D" id="1.10.30.10">
    <property type="entry name" value="High mobility group box domain"/>
    <property type="match status" value="2"/>
</dbReference>
<dbReference type="SUPFAM" id="SSF47095">
    <property type="entry name" value="HMG-box"/>
    <property type="match status" value="2"/>
</dbReference>
<dbReference type="GO" id="GO:0005634">
    <property type="term" value="C:nucleus"/>
    <property type="evidence" value="ECO:0007669"/>
    <property type="project" value="UniProtKB-UniRule"/>
</dbReference>
<name>A0A1C7NRE3_9FUNG</name>
<evidence type="ECO:0000256" key="2">
    <source>
        <dbReference type="PROSITE-ProRule" id="PRU00267"/>
    </source>
</evidence>
<evidence type="ECO:0000313" key="4">
    <source>
        <dbReference type="EMBL" id="OBZ90996.1"/>
    </source>
</evidence>
<accession>A0A1C7NRE3</accession>
<dbReference type="InParanoid" id="A0A1C7NRE3"/>
<feature type="DNA-binding region" description="HMG box" evidence="2">
    <location>
        <begin position="36"/>
        <end position="104"/>
    </location>
</feature>
<dbReference type="PANTHER" id="PTHR48112">
    <property type="entry name" value="HIGH MOBILITY GROUP PROTEIN DSP1"/>
    <property type="match status" value="1"/>
</dbReference>
<gene>
    <name evidence="4" type="primary">TFAM</name>
    <name evidence="4" type="ORF">A0J61_00926</name>
</gene>
<reference evidence="4 5" key="1">
    <citation type="submission" date="2016-03" db="EMBL/GenBank/DDBJ databases">
        <title>Choanephora cucurbitarum.</title>
        <authorList>
            <person name="Min B."/>
            <person name="Park H."/>
            <person name="Park J.-H."/>
            <person name="Shin H.-D."/>
            <person name="Choi I.-G."/>
        </authorList>
    </citation>
    <scope>NUCLEOTIDE SEQUENCE [LARGE SCALE GENOMIC DNA]</scope>
    <source>
        <strain evidence="4 5">KUS-F28377</strain>
    </source>
</reference>
<dbReference type="STRING" id="101091.A0A1C7NRE3"/>
<organism evidence="4 5">
    <name type="scientific">Choanephora cucurbitarum</name>
    <dbReference type="NCBI Taxonomy" id="101091"/>
    <lineage>
        <taxon>Eukaryota</taxon>
        <taxon>Fungi</taxon>
        <taxon>Fungi incertae sedis</taxon>
        <taxon>Mucoromycota</taxon>
        <taxon>Mucoromycotina</taxon>
        <taxon>Mucoromycetes</taxon>
        <taxon>Mucorales</taxon>
        <taxon>Mucorineae</taxon>
        <taxon>Choanephoraceae</taxon>
        <taxon>Choanephoroideae</taxon>
        <taxon>Choanephora</taxon>
    </lineage>
</organism>
<keyword evidence="2" id="KW-0539">Nucleus</keyword>
<dbReference type="GO" id="GO:0003677">
    <property type="term" value="F:DNA binding"/>
    <property type="evidence" value="ECO:0007669"/>
    <property type="project" value="UniProtKB-UniRule"/>
</dbReference>
<keyword evidence="1 2" id="KW-0238">DNA-binding</keyword>
<proteinExistence type="predicted"/>
<dbReference type="AlphaFoldDB" id="A0A1C7NRE3"/>
<keyword evidence="5" id="KW-1185">Reference proteome</keyword>
<dbReference type="EMBL" id="LUGH01000025">
    <property type="protein sequence ID" value="OBZ90996.1"/>
    <property type="molecule type" value="Genomic_DNA"/>
</dbReference>
<sequence length="206" mass="23650">MSLIRSLGSLTIQTRSYIPARSLHPKKFVSILSDVPTKPTSAWQFYLTENINNFKGSNGKVDLKVATQQLSQQWKSMSEHEKKPFVNRYESDLKAHYEALNKVMTNTTSKQFVEENKLRKKYNLPQLRDPKRPKRPKGAFLLFVEELRTKKDPIVSSGPITEQMVKASEKFKNLSSGERDIINQKAAAELAEYKAAMQQYLNQLKA</sequence>
<dbReference type="InterPro" id="IPR050342">
    <property type="entry name" value="HMGB"/>
</dbReference>
<dbReference type="SMART" id="SM00398">
    <property type="entry name" value="HMG"/>
    <property type="match status" value="2"/>
</dbReference>
<comment type="caution">
    <text evidence="4">The sequence shown here is derived from an EMBL/GenBank/DDBJ whole genome shotgun (WGS) entry which is preliminary data.</text>
</comment>
<protein>
    <submittedName>
        <fullName evidence="4">Transcription factor A, mitochondrial</fullName>
    </submittedName>
</protein>
<dbReference type="OrthoDB" id="5550281at2759"/>
<feature type="domain" description="HMG box" evidence="3">
    <location>
        <begin position="133"/>
        <end position="201"/>
    </location>
</feature>